<keyword evidence="6" id="KW-0235">DNA replication</keyword>
<dbReference type="InterPro" id="IPR012340">
    <property type="entry name" value="NA-bd_OB-fold"/>
</dbReference>
<dbReference type="SUPFAM" id="SSF50249">
    <property type="entry name" value="Nucleic acid-binding proteins"/>
    <property type="match status" value="1"/>
</dbReference>
<gene>
    <name evidence="10" type="ORF">CO185_00815</name>
</gene>
<organism evidence="10 11">
    <name type="scientific">Candidatus Zambryskibacteria bacterium CG_4_9_14_3_um_filter_42_15</name>
    <dbReference type="NCBI Taxonomy" id="1975112"/>
    <lineage>
        <taxon>Bacteria</taxon>
        <taxon>Candidatus Zambryskiibacteriota</taxon>
    </lineage>
</organism>
<dbReference type="InterPro" id="IPR040982">
    <property type="entry name" value="DNA_pol3_finger"/>
</dbReference>
<sequence>MSRFVHLHSHSHYSLLEALPKIPDLVKKAKLSDMPAIALTDSGNLYGAIEFYKECKKQEIKPILGVDFYVALRTRHNKEARVDNERERLVLLAENNLGYQNLLKLVTASYLEGFYYKPRIDKELIEKHREGLIAILPASTKTNVEEKVRHYKEVFGPDKFFIEITHRPETRGHQDQMQERLALATRERVELVATGDVYYLETGDKPAHNTLLSIQGNLGQNMGNGAFDNEENEDLSFISSEEAKECFKNFPNAVGNTEKIADRCNVELELGKWVFPNYEVESGKSYDDELRDIVYSGLKKKNLEETPEITERIEYELKIITNKGYSPYFLVAADLLNYAHKHSILTNTRGSAAGSMVNYLSGVTTVDPIKFALPFERFLNPDRPSPPDVDLDIADDRRDELIEYARSKYGVDHVAQIGTFGTMMARGAVRDVTRALGFGYTLGDRIAKLIPMGAQGFPMTINRAMKENPDLKKLYDTDTDTKTIMDMAKKIEGNARHISVHAAGVVISPKPLVEYTPLQHDTKGDKKIITQYNMYSIEEAGLLKFDFLGIRNLSIIAEALVRIEKIEGKKIIVDDIPIDDRRTFDMLARGETEGTFQLNGDGMTRALIDLEPNTIHDINVMVALYRPGPMDNIKEYIARKHGLRPVTYLHPKMKDFLDTTYGVLVYQEDLLMTALEVAGYTWGEVDKFRKAVGKKIPEEMRKQHIKFVAGCQEHGAMSKDKAEELWKLFEPFQGYGFNKAHAASYGRIAYITAYLKANFPAIYMSAVLTAESGDMDKIGVVIAECKRMGIEVLPPSINESFSQFTVVNEKLYKIRFGLTTIKNFGQGISSSIILERKQNGKFKDLADFLDRIKDKNLNKKSLESLIKCGALDEFGERGMMLANIESLLEYHRERVKTPKNQDSLFSLMESTSTLPAIRLSNAAQATQKEKLLWEKELLGLYISGHPLEEHKDKLASVKISIDKLTDLREGTEVVVAGMVETIRDVLTKNNERMIFMRFADLSGVIEVAIFPKTLSEFRELIQTGACIAIKGRISKRKDETSLIAEKIKAL</sequence>
<dbReference type="PANTHER" id="PTHR32294">
    <property type="entry name" value="DNA POLYMERASE III SUBUNIT ALPHA"/>
    <property type="match status" value="1"/>
</dbReference>
<reference evidence="11" key="1">
    <citation type="submission" date="2017-09" db="EMBL/GenBank/DDBJ databases">
        <title>Depth-based differentiation of microbial function through sediment-hosted aquifers and enrichment of novel symbionts in the deep terrestrial subsurface.</title>
        <authorList>
            <person name="Probst A.J."/>
            <person name="Ladd B."/>
            <person name="Jarett J.K."/>
            <person name="Geller-Mcgrath D.E."/>
            <person name="Sieber C.M.K."/>
            <person name="Emerson J.B."/>
            <person name="Anantharaman K."/>
            <person name="Thomas B.C."/>
            <person name="Malmstrom R."/>
            <person name="Stieglmeier M."/>
            <person name="Klingl A."/>
            <person name="Woyke T."/>
            <person name="Ryan C.M."/>
            <person name="Banfield J.F."/>
        </authorList>
    </citation>
    <scope>NUCLEOTIDE SEQUENCE [LARGE SCALE GENOMIC DNA]</scope>
</reference>
<dbReference type="SUPFAM" id="SSF89550">
    <property type="entry name" value="PHP domain-like"/>
    <property type="match status" value="1"/>
</dbReference>
<dbReference type="EC" id="2.7.7.7" evidence="2"/>
<evidence type="ECO:0000313" key="11">
    <source>
        <dbReference type="Proteomes" id="UP000230758"/>
    </source>
</evidence>
<evidence type="ECO:0000256" key="8">
    <source>
        <dbReference type="ARBA" id="ARBA00049244"/>
    </source>
</evidence>
<dbReference type="InterPro" id="IPR029460">
    <property type="entry name" value="DNAPol_HHH"/>
</dbReference>
<evidence type="ECO:0000259" key="9">
    <source>
        <dbReference type="SMART" id="SM00481"/>
    </source>
</evidence>
<evidence type="ECO:0000256" key="2">
    <source>
        <dbReference type="ARBA" id="ARBA00012417"/>
    </source>
</evidence>
<dbReference type="NCBIfam" id="TIGR00594">
    <property type="entry name" value="polc"/>
    <property type="match status" value="1"/>
</dbReference>
<dbReference type="PANTHER" id="PTHR32294:SF0">
    <property type="entry name" value="DNA POLYMERASE III SUBUNIT ALPHA"/>
    <property type="match status" value="1"/>
</dbReference>
<dbReference type="CDD" id="cd04485">
    <property type="entry name" value="DnaE_OBF"/>
    <property type="match status" value="1"/>
</dbReference>
<name>A0A2M7WSP4_9BACT</name>
<dbReference type="EMBL" id="PFXF01000013">
    <property type="protein sequence ID" value="PJA33031.1"/>
    <property type="molecule type" value="Genomic_DNA"/>
</dbReference>
<keyword evidence="7" id="KW-0239">DNA-directed DNA polymerase</keyword>
<dbReference type="Gene3D" id="3.20.20.140">
    <property type="entry name" value="Metal-dependent hydrolases"/>
    <property type="match status" value="1"/>
</dbReference>
<dbReference type="Gene3D" id="1.10.10.1600">
    <property type="entry name" value="Bacterial DNA polymerase III alpha subunit, thumb domain"/>
    <property type="match status" value="1"/>
</dbReference>
<dbReference type="GO" id="GO:0008408">
    <property type="term" value="F:3'-5' exonuclease activity"/>
    <property type="evidence" value="ECO:0007669"/>
    <property type="project" value="InterPro"/>
</dbReference>
<dbReference type="Pfam" id="PF01336">
    <property type="entry name" value="tRNA_anti-codon"/>
    <property type="match status" value="1"/>
</dbReference>
<dbReference type="Proteomes" id="UP000230758">
    <property type="component" value="Unassembled WGS sequence"/>
</dbReference>
<dbReference type="NCBIfam" id="NF004226">
    <property type="entry name" value="PRK05673.1"/>
    <property type="match status" value="1"/>
</dbReference>
<dbReference type="GO" id="GO:0003676">
    <property type="term" value="F:nucleic acid binding"/>
    <property type="evidence" value="ECO:0007669"/>
    <property type="project" value="InterPro"/>
</dbReference>
<feature type="domain" description="Polymerase/histidinol phosphatase N-terminal" evidence="9">
    <location>
        <begin position="5"/>
        <end position="72"/>
    </location>
</feature>
<evidence type="ECO:0000256" key="6">
    <source>
        <dbReference type="ARBA" id="ARBA00022705"/>
    </source>
</evidence>
<dbReference type="Gene3D" id="1.10.150.870">
    <property type="match status" value="1"/>
</dbReference>
<evidence type="ECO:0000256" key="1">
    <source>
        <dbReference type="ARBA" id="ARBA00004496"/>
    </source>
</evidence>
<dbReference type="Pfam" id="PF07733">
    <property type="entry name" value="DNA_pol3_alpha"/>
    <property type="match status" value="1"/>
</dbReference>
<keyword evidence="4" id="KW-0808">Transferase</keyword>
<dbReference type="AlphaFoldDB" id="A0A2M7WSP4"/>
<dbReference type="InterPro" id="IPR003141">
    <property type="entry name" value="Pol/His_phosphatase_N"/>
</dbReference>
<dbReference type="GO" id="GO:0003887">
    <property type="term" value="F:DNA-directed DNA polymerase activity"/>
    <property type="evidence" value="ECO:0007669"/>
    <property type="project" value="UniProtKB-KW"/>
</dbReference>
<dbReference type="GO" id="GO:0006260">
    <property type="term" value="P:DNA replication"/>
    <property type="evidence" value="ECO:0007669"/>
    <property type="project" value="UniProtKB-KW"/>
</dbReference>
<dbReference type="Pfam" id="PF02811">
    <property type="entry name" value="PHP"/>
    <property type="match status" value="1"/>
</dbReference>
<evidence type="ECO:0000256" key="4">
    <source>
        <dbReference type="ARBA" id="ARBA00022679"/>
    </source>
</evidence>
<dbReference type="GO" id="GO:0005737">
    <property type="term" value="C:cytoplasm"/>
    <property type="evidence" value="ECO:0007669"/>
    <property type="project" value="UniProtKB-SubCell"/>
</dbReference>
<evidence type="ECO:0000256" key="7">
    <source>
        <dbReference type="ARBA" id="ARBA00022932"/>
    </source>
</evidence>
<dbReference type="InterPro" id="IPR016195">
    <property type="entry name" value="Pol/histidinol_Pase-like"/>
</dbReference>
<dbReference type="InterPro" id="IPR004013">
    <property type="entry name" value="PHP_dom"/>
</dbReference>
<comment type="catalytic activity">
    <reaction evidence="8">
        <text>DNA(n) + a 2'-deoxyribonucleoside 5'-triphosphate = DNA(n+1) + diphosphate</text>
        <dbReference type="Rhea" id="RHEA:22508"/>
        <dbReference type="Rhea" id="RHEA-COMP:17339"/>
        <dbReference type="Rhea" id="RHEA-COMP:17340"/>
        <dbReference type="ChEBI" id="CHEBI:33019"/>
        <dbReference type="ChEBI" id="CHEBI:61560"/>
        <dbReference type="ChEBI" id="CHEBI:173112"/>
        <dbReference type="EC" id="2.7.7.7"/>
    </reaction>
</comment>
<protein>
    <recommendedName>
        <fullName evidence="3">DNA polymerase III subunit alpha</fullName>
        <ecNumber evidence="2">2.7.7.7</ecNumber>
    </recommendedName>
</protein>
<comment type="subcellular location">
    <subcellularLocation>
        <location evidence="1">Cytoplasm</location>
    </subcellularLocation>
</comment>
<dbReference type="Pfam" id="PF14579">
    <property type="entry name" value="HHH_6"/>
    <property type="match status" value="1"/>
</dbReference>
<dbReference type="InterPro" id="IPR004805">
    <property type="entry name" value="DnaE2/DnaE/PolC"/>
</dbReference>
<dbReference type="InterPro" id="IPR041931">
    <property type="entry name" value="DNA_pol3_alpha_thumb_dom"/>
</dbReference>
<dbReference type="InterPro" id="IPR004365">
    <property type="entry name" value="NA-bd_OB_tRNA"/>
</dbReference>
<proteinExistence type="predicted"/>
<dbReference type="Pfam" id="PF17657">
    <property type="entry name" value="DNA_pol3_finger"/>
    <property type="match status" value="1"/>
</dbReference>
<evidence type="ECO:0000313" key="10">
    <source>
        <dbReference type="EMBL" id="PJA33031.1"/>
    </source>
</evidence>
<accession>A0A2M7WSP4</accession>
<dbReference type="InterPro" id="IPR011708">
    <property type="entry name" value="DNA_pol3_alpha_NTPase_dom"/>
</dbReference>
<dbReference type="Gene3D" id="2.40.50.140">
    <property type="entry name" value="Nucleic acid-binding proteins"/>
    <property type="match status" value="1"/>
</dbReference>
<evidence type="ECO:0000256" key="3">
    <source>
        <dbReference type="ARBA" id="ARBA00019114"/>
    </source>
</evidence>
<evidence type="ECO:0000256" key="5">
    <source>
        <dbReference type="ARBA" id="ARBA00022695"/>
    </source>
</evidence>
<keyword evidence="5" id="KW-0548">Nucleotidyltransferase</keyword>
<comment type="caution">
    <text evidence="10">The sequence shown here is derived from an EMBL/GenBank/DDBJ whole genome shotgun (WGS) entry which is preliminary data.</text>
</comment>
<dbReference type="SMART" id="SM00481">
    <property type="entry name" value="POLIIIAc"/>
    <property type="match status" value="1"/>
</dbReference>